<protein>
    <recommendedName>
        <fullName evidence="3">N-acetyltransferase domain-containing protein</fullName>
    </recommendedName>
</protein>
<keyword evidence="2" id="KW-0012">Acyltransferase</keyword>
<evidence type="ECO:0000313" key="5">
    <source>
        <dbReference type="Proteomes" id="UP000838672"/>
    </source>
</evidence>
<evidence type="ECO:0000256" key="2">
    <source>
        <dbReference type="ARBA" id="ARBA00023315"/>
    </source>
</evidence>
<organism evidence="4 5">
    <name type="scientific">Vibrio stylophorae</name>
    <dbReference type="NCBI Taxonomy" id="659351"/>
    <lineage>
        <taxon>Bacteria</taxon>
        <taxon>Pseudomonadati</taxon>
        <taxon>Pseudomonadota</taxon>
        <taxon>Gammaproteobacteria</taxon>
        <taxon>Vibrionales</taxon>
        <taxon>Vibrionaceae</taxon>
        <taxon>Vibrio</taxon>
    </lineage>
</organism>
<dbReference type="SUPFAM" id="SSF55729">
    <property type="entry name" value="Acyl-CoA N-acyltransferases (Nat)"/>
    <property type="match status" value="1"/>
</dbReference>
<name>A0ABM8ZX69_9VIBR</name>
<comment type="caution">
    <text evidence="4">The sequence shown here is derived from an EMBL/GenBank/DDBJ whole genome shotgun (WGS) entry which is preliminary data.</text>
</comment>
<keyword evidence="1" id="KW-0808">Transferase</keyword>
<dbReference type="RefSeq" id="WP_237468134.1">
    <property type="nucleotide sequence ID" value="NZ_CAKLDI010000002.1"/>
</dbReference>
<sequence length="192" mass="20876">MHAKQQSLEQQAVDLLADDIQVTDLTARHIRIDDYIIRPLTVKDNAAIAAVIRIVSAEYGLTPDKGYGVADPTLDDLFAVYSQPRAQYWVIEWQGQVIGGAGYAPLSGAPAICELQKMYFLPKARGCGLAKQLAALCFAQAKADGFTQCYLETTACLGEAVVFYERLGFRYLAGPLGSTGHDACEIQMILAL</sequence>
<dbReference type="InterPro" id="IPR016181">
    <property type="entry name" value="Acyl_CoA_acyltransferase"/>
</dbReference>
<dbReference type="Pfam" id="PF00583">
    <property type="entry name" value="Acetyltransf_1"/>
    <property type="match status" value="1"/>
</dbReference>
<accession>A0ABM8ZX69</accession>
<evidence type="ECO:0000256" key="1">
    <source>
        <dbReference type="ARBA" id="ARBA00022679"/>
    </source>
</evidence>
<dbReference type="Proteomes" id="UP000838672">
    <property type="component" value="Unassembled WGS sequence"/>
</dbReference>
<feature type="domain" description="N-acetyltransferase" evidence="3">
    <location>
        <begin position="35"/>
        <end position="192"/>
    </location>
</feature>
<dbReference type="InterPro" id="IPR000182">
    <property type="entry name" value="GNAT_dom"/>
</dbReference>
<dbReference type="PANTHER" id="PTHR43877">
    <property type="entry name" value="AMINOALKYLPHOSPHONATE N-ACETYLTRANSFERASE-RELATED-RELATED"/>
    <property type="match status" value="1"/>
</dbReference>
<evidence type="ECO:0000259" key="3">
    <source>
        <dbReference type="PROSITE" id="PS51186"/>
    </source>
</evidence>
<dbReference type="EMBL" id="CAKLDI010000002">
    <property type="protein sequence ID" value="CAH0535266.1"/>
    <property type="molecule type" value="Genomic_DNA"/>
</dbReference>
<dbReference type="InterPro" id="IPR050832">
    <property type="entry name" value="Bact_Acetyltransf"/>
</dbReference>
<dbReference type="PANTHER" id="PTHR43877:SF2">
    <property type="entry name" value="AMINOALKYLPHOSPHONATE N-ACETYLTRANSFERASE-RELATED"/>
    <property type="match status" value="1"/>
</dbReference>
<gene>
    <name evidence="4" type="ORF">VST7929_02898</name>
</gene>
<evidence type="ECO:0000313" key="4">
    <source>
        <dbReference type="EMBL" id="CAH0535266.1"/>
    </source>
</evidence>
<dbReference type="CDD" id="cd04301">
    <property type="entry name" value="NAT_SF"/>
    <property type="match status" value="1"/>
</dbReference>
<dbReference type="PROSITE" id="PS51186">
    <property type="entry name" value="GNAT"/>
    <property type="match status" value="1"/>
</dbReference>
<proteinExistence type="predicted"/>
<reference evidence="4" key="1">
    <citation type="submission" date="2021-11" db="EMBL/GenBank/DDBJ databases">
        <authorList>
            <person name="Rodrigo-Torres L."/>
            <person name="Arahal R. D."/>
            <person name="Lucena T."/>
        </authorList>
    </citation>
    <scope>NUCLEOTIDE SEQUENCE</scope>
    <source>
        <strain evidence="4">CECT 7929</strain>
    </source>
</reference>
<dbReference type="Gene3D" id="3.40.630.30">
    <property type="match status" value="1"/>
</dbReference>
<keyword evidence="5" id="KW-1185">Reference proteome</keyword>